<sequence>MADATSSSSTKFLRAERLYKNRFGRRILALALGRSNQSVSIDELKVFEDDPQGHGPYTEDEHLDLNGQTLKSMRESPWNRMLAFRLAKKTIASPLLQNYSLDIRHINMNEWVKFFSRRIQARIRNSPQAKEFGKQDTDGLQGKGEKKDDRRWGALNRKLNDRRTTAGVMQKNCRTAGDKGGEEYWAYVFRSVEEFQAAGMSDEEDGWKDGEEVKFVHQLDWRDPDYDCIFARVDHIRVEMSSPAGRKRKLRVPSGRILEQEPPSGVSRQRFRSGYLDAREAAGKAYTEFGRGDYPASRYG</sequence>
<reference evidence="2 3" key="1">
    <citation type="submission" date="2024-05" db="EMBL/GenBank/DDBJ databases">
        <title>A draft genome resource for the thread blight pathogen Marasmius tenuissimus strain MS-2.</title>
        <authorList>
            <person name="Yulfo-Soto G.E."/>
            <person name="Baruah I.K."/>
            <person name="Amoako-Attah I."/>
            <person name="Bukari Y."/>
            <person name="Meinhardt L.W."/>
            <person name="Bailey B.A."/>
            <person name="Cohen S.P."/>
        </authorList>
    </citation>
    <scope>NUCLEOTIDE SEQUENCE [LARGE SCALE GENOMIC DNA]</scope>
    <source>
        <strain evidence="2 3">MS-2</strain>
    </source>
</reference>
<organism evidence="2 3">
    <name type="scientific">Marasmius tenuissimus</name>
    <dbReference type="NCBI Taxonomy" id="585030"/>
    <lineage>
        <taxon>Eukaryota</taxon>
        <taxon>Fungi</taxon>
        <taxon>Dikarya</taxon>
        <taxon>Basidiomycota</taxon>
        <taxon>Agaricomycotina</taxon>
        <taxon>Agaricomycetes</taxon>
        <taxon>Agaricomycetidae</taxon>
        <taxon>Agaricales</taxon>
        <taxon>Marasmiineae</taxon>
        <taxon>Marasmiaceae</taxon>
        <taxon>Marasmius</taxon>
    </lineage>
</organism>
<feature type="region of interest" description="Disordered" evidence="1">
    <location>
        <begin position="126"/>
        <end position="148"/>
    </location>
</feature>
<proteinExistence type="predicted"/>
<keyword evidence="3" id="KW-1185">Reference proteome</keyword>
<comment type="caution">
    <text evidence="2">The sequence shown here is derived from an EMBL/GenBank/DDBJ whole genome shotgun (WGS) entry which is preliminary data.</text>
</comment>
<dbReference type="Proteomes" id="UP001437256">
    <property type="component" value="Unassembled WGS sequence"/>
</dbReference>
<dbReference type="EMBL" id="JBBXMP010000480">
    <property type="protein sequence ID" value="KAL0057613.1"/>
    <property type="molecule type" value="Genomic_DNA"/>
</dbReference>
<protein>
    <submittedName>
        <fullName evidence="2">Uncharacterized protein</fullName>
    </submittedName>
</protein>
<feature type="compositionally biased region" description="Basic and acidic residues" evidence="1">
    <location>
        <begin position="131"/>
        <end position="148"/>
    </location>
</feature>
<name>A0ABR2Z8I4_9AGAR</name>
<evidence type="ECO:0000313" key="3">
    <source>
        <dbReference type="Proteomes" id="UP001437256"/>
    </source>
</evidence>
<gene>
    <name evidence="2" type="ORF">AAF712_015737</name>
</gene>
<accession>A0ABR2Z8I4</accession>
<evidence type="ECO:0000313" key="2">
    <source>
        <dbReference type="EMBL" id="KAL0057613.1"/>
    </source>
</evidence>
<evidence type="ECO:0000256" key="1">
    <source>
        <dbReference type="SAM" id="MobiDB-lite"/>
    </source>
</evidence>